<dbReference type="EMBL" id="NBNE01000061">
    <property type="protein sequence ID" value="OWZ23468.1"/>
    <property type="molecule type" value="Genomic_DNA"/>
</dbReference>
<keyword evidence="2" id="KW-1185">Reference proteome</keyword>
<accession>A0A225X2J1</accession>
<sequence>MGSRKRQEHLKTLRDCWKAHTASSTPSQWSKVEIRSYNVGEAVPVVKAIPQPEQLTEAAVAMEKRPKSLTSILAYAMMIVLEAHNHFNLVKQTTQWIDKVEWSVSDMCSTVADTSGMTKSEFIEYVETLDLGIKKYGKE</sequence>
<dbReference type="OrthoDB" id="112346at2759"/>
<gene>
    <name evidence="1" type="ORF">PHMEG_0001635</name>
</gene>
<comment type="caution">
    <text evidence="1">The sequence shown here is derived from an EMBL/GenBank/DDBJ whole genome shotgun (WGS) entry which is preliminary data.</text>
</comment>
<evidence type="ECO:0000313" key="2">
    <source>
        <dbReference type="Proteomes" id="UP000198211"/>
    </source>
</evidence>
<dbReference type="Proteomes" id="UP000198211">
    <property type="component" value="Unassembled WGS sequence"/>
</dbReference>
<organism evidence="1 2">
    <name type="scientific">Phytophthora megakarya</name>
    <dbReference type="NCBI Taxonomy" id="4795"/>
    <lineage>
        <taxon>Eukaryota</taxon>
        <taxon>Sar</taxon>
        <taxon>Stramenopiles</taxon>
        <taxon>Oomycota</taxon>
        <taxon>Peronosporomycetes</taxon>
        <taxon>Peronosporales</taxon>
        <taxon>Peronosporaceae</taxon>
        <taxon>Phytophthora</taxon>
    </lineage>
</organism>
<evidence type="ECO:0000313" key="1">
    <source>
        <dbReference type="EMBL" id="OWZ23468.1"/>
    </source>
</evidence>
<dbReference type="AlphaFoldDB" id="A0A225X2J1"/>
<proteinExistence type="predicted"/>
<protein>
    <submittedName>
        <fullName evidence="1">Uncharacterized protein</fullName>
    </submittedName>
</protein>
<reference evidence="2" key="1">
    <citation type="submission" date="2017-03" db="EMBL/GenBank/DDBJ databases">
        <title>Phytopthora megakarya and P. palmivora, two closely related causual agents of cacao black pod achieved similar genome size and gene model numbers by different mechanisms.</title>
        <authorList>
            <person name="Ali S."/>
            <person name="Shao J."/>
            <person name="Larry D.J."/>
            <person name="Kronmiller B."/>
            <person name="Shen D."/>
            <person name="Strem M.D."/>
            <person name="Melnick R.L."/>
            <person name="Guiltinan M.J."/>
            <person name="Tyler B.M."/>
            <person name="Meinhardt L.W."/>
            <person name="Bailey B.A."/>
        </authorList>
    </citation>
    <scope>NUCLEOTIDE SEQUENCE [LARGE SCALE GENOMIC DNA]</scope>
    <source>
        <strain evidence="2">zdho120</strain>
    </source>
</reference>
<name>A0A225X2J1_9STRA</name>